<feature type="compositionally biased region" description="Polar residues" evidence="1">
    <location>
        <begin position="576"/>
        <end position="585"/>
    </location>
</feature>
<feature type="region of interest" description="Disordered" evidence="1">
    <location>
        <begin position="466"/>
        <end position="524"/>
    </location>
</feature>
<gene>
    <name evidence="2" type="ORF">PtA15_4A741</name>
</gene>
<protein>
    <submittedName>
        <fullName evidence="2">Uncharacterized protein</fullName>
    </submittedName>
</protein>
<organism evidence="2 3">
    <name type="scientific">Puccinia triticina</name>
    <dbReference type="NCBI Taxonomy" id="208348"/>
    <lineage>
        <taxon>Eukaryota</taxon>
        <taxon>Fungi</taxon>
        <taxon>Dikarya</taxon>
        <taxon>Basidiomycota</taxon>
        <taxon>Pucciniomycotina</taxon>
        <taxon>Pucciniomycetes</taxon>
        <taxon>Pucciniales</taxon>
        <taxon>Pucciniaceae</taxon>
        <taxon>Puccinia</taxon>
    </lineage>
</organism>
<feature type="compositionally biased region" description="Polar residues" evidence="1">
    <location>
        <begin position="106"/>
        <end position="118"/>
    </location>
</feature>
<dbReference type="Proteomes" id="UP001164743">
    <property type="component" value="Chromosome 4A"/>
</dbReference>
<feature type="compositionally biased region" description="Polar residues" evidence="1">
    <location>
        <begin position="137"/>
        <end position="152"/>
    </location>
</feature>
<feature type="compositionally biased region" description="Polar residues" evidence="1">
    <location>
        <begin position="602"/>
        <end position="613"/>
    </location>
</feature>
<feature type="compositionally biased region" description="Basic and acidic residues" evidence="1">
    <location>
        <begin position="229"/>
        <end position="241"/>
    </location>
</feature>
<accession>A0ABY7CHA1</accession>
<reference evidence="2" key="1">
    <citation type="submission" date="2022-10" db="EMBL/GenBank/DDBJ databases">
        <title>Puccinia triticina Genome sequencing and assembly.</title>
        <authorList>
            <person name="Li C."/>
        </authorList>
    </citation>
    <scope>NUCLEOTIDE SEQUENCE</scope>
    <source>
        <strain evidence="2">Pt15</strain>
    </source>
</reference>
<feature type="region of interest" description="Disordered" evidence="1">
    <location>
        <begin position="79"/>
        <end position="302"/>
    </location>
</feature>
<evidence type="ECO:0000313" key="3">
    <source>
        <dbReference type="Proteomes" id="UP001164743"/>
    </source>
</evidence>
<dbReference type="GeneID" id="77809551"/>
<feature type="region of interest" description="Disordered" evidence="1">
    <location>
        <begin position="576"/>
        <end position="637"/>
    </location>
</feature>
<sequence length="637" mass="69463">MGNISSEIIFVIIMPRAATKKQSEKFNPFDPKVSPVQLLEFLRFRAAPIELVDTNVDTPVAVLQALAAKFSDPILASHATSAAGRKESAQGPRNRPTGGPAAAGQKETSQRPYPSRNRNAAGRKESSQGPWDGPSGSGSTQAKLDHPSSGQSKPVGEGSKPETIEKTDEEPCLSSELSAIASDDDVSESASSTDVGLVAKAGVHPCDGSRKPKKAKNVQPAHQPLRTTRKADAVLDQHGAHGDAVASAVINHSDSETSSRKHRHSQSASVQPRDGPGPRKPKKTKKLQIPRTLRTKHSASAAVIQKSAEGPVNKKVRLVSPIGVDFLSETESSALITFEPDDLMMKTFAEKKMSEWPPLLPFVEKTSSDYKNNNPAQGAVPDTSKNNALDSFLRCEIKEQEELFSRLVVQSEETVNMTVMEVMDTLNQNILNSPKSPKKDPAQCAPLEDLDEDAWLEKLFIAGLLTPPSPQPRSPIQMPTASSSDPDEEDELADTPSPPKVDDRKNEFKVQALPLEDQVPNKNGEIGSVRNLPWLFQSPEPEYQCCFKSDPFEEIYQQYRGQNCPTPMLEIKPSVTLSASNSETENIVPGPSGRNRELFGTVSISSNSRQSMSPHYRPNREWHQPYNTRARSVPSGL</sequence>
<proteinExistence type="predicted"/>
<evidence type="ECO:0000313" key="2">
    <source>
        <dbReference type="EMBL" id="WAQ84288.1"/>
    </source>
</evidence>
<name>A0ABY7CHA1_9BASI</name>
<keyword evidence="3" id="KW-1185">Reference proteome</keyword>
<dbReference type="EMBL" id="CP110424">
    <property type="protein sequence ID" value="WAQ84288.1"/>
    <property type="molecule type" value="Genomic_DNA"/>
</dbReference>
<dbReference type="RefSeq" id="XP_053019843.1">
    <property type="nucleotide sequence ID" value="XM_053168656.1"/>
</dbReference>
<feature type="compositionally biased region" description="Basic residues" evidence="1">
    <location>
        <begin position="279"/>
        <end position="297"/>
    </location>
</feature>
<evidence type="ECO:0000256" key="1">
    <source>
        <dbReference type="SAM" id="MobiDB-lite"/>
    </source>
</evidence>